<gene>
    <name evidence="2" type="ORF">EQF91_05500</name>
</gene>
<organism evidence="2 3">
    <name type="scientific">Helcococcus ovis</name>
    <dbReference type="NCBI Taxonomy" id="72026"/>
    <lineage>
        <taxon>Bacteria</taxon>
        <taxon>Bacillati</taxon>
        <taxon>Bacillota</taxon>
        <taxon>Tissierellia</taxon>
        <taxon>Tissierellales</taxon>
        <taxon>Peptoniphilaceae</taxon>
        <taxon>Helcococcus</taxon>
    </lineage>
</organism>
<feature type="transmembrane region" description="Helical" evidence="1">
    <location>
        <begin position="123"/>
        <end position="151"/>
    </location>
</feature>
<comment type="caution">
    <text evidence="2">The sequence shown here is derived from an EMBL/GenBank/DDBJ whole genome shotgun (WGS) entry which is preliminary data.</text>
</comment>
<keyword evidence="1" id="KW-1133">Transmembrane helix</keyword>
<keyword evidence="1" id="KW-0812">Transmembrane</keyword>
<dbReference type="Pfam" id="PF01252">
    <property type="entry name" value="Peptidase_A8"/>
    <property type="match status" value="1"/>
</dbReference>
<dbReference type="GO" id="GO:0016020">
    <property type="term" value="C:membrane"/>
    <property type="evidence" value="ECO:0007669"/>
    <property type="project" value="InterPro"/>
</dbReference>
<reference evidence="2 3" key="1">
    <citation type="submission" date="2019-01" db="EMBL/GenBank/DDBJ databases">
        <title>Draft Genome Sequences of Helcococcus ovis Strains Isolated from the Uterus and Vagina of Dairy Cows with Metritis.</title>
        <authorList>
            <person name="Cunha F."/>
            <person name="Jeon S.J."/>
            <person name="Kutzer P."/>
            <person name="Galvao K.N."/>
        </authorList>
    </citation>
    <scope>NUCLEOTIDE SEQUENCE [LARGE SCALE GENOMIC DNA]</scope>
    <source>
        <strain evidence="2 3">KG-37</strain>
    </source>
</reference>
<proteinExistence type="predicted"/>
<dbReference type="GO" id="GO:0006508">
    <property type="term" value="P:proteolysis"/>
    <property type="evidence" value="ECO:0007669"/>
    <property type="project" value="InterPro"/>
</dbReference>
<dbReference type="AlphaFoldDB" id="A0A4R9C2I9"/>
<name>A0A4R9C2I9_9FIRM</name>
<sequence length="179" mass="20984">MEKIKKSNLLVLMLVFIDQFSKIIVNTFLKNNSFRIFGGKIGFDLYLNKDYMSVFNHDLNLNLSMFTLIIINIFILVFLVTSYTYVLKNKGLNNLLRILLLISIAGAICSLIDKIFWGGSLDFIVFFGYIIDLKDIMLYIGLVLFYIIYLFKYEIKKIDLNEIQSLSIKGYFQYLRNIF</sequence>
<accession>A0A4R9C2I9</accession>
<dbReference type="RefSeq" id="WP_134744536.1">
    <property type="nucleotide sequence ID" value="NZ_JBFNFK010000014.1"/>
</dbReference>
<keyword evidence="1" id="KW-0472">Membrane</keyword>
<protein>
    <submittedName>
        <fullName evidence="2">Signal peptidase II</fullName>
    </submittedName>
</protein>
<feature type="transmembrane region" description="Helical" evidence="1">
    <location>
        <begin position="63"/>
        <end position="86"/>
    </location>
</feature>
<keyword evidence="3" id="KW-1185">Reference proteome</keyword>
<evidence type="ECO:0000313" key="3">
    <source>
        <dbReference type="Proteomes" id="UP000297454"/>
    </source>
</evidence>
<evidence type="ECO:0000256" key="1">
    <source>
        <dbReference type="SAM" id="Phobius"/>
    </source>
</evidence>
<dbReference type="GO" id="GO:0004190">
    <property type="term" value="F:aspartic-type endopeptidase activity"/>
    <property type="evidence" value="ECO:0007669"/>
    <property type="project" value="InterPro"/>
</dbReference>
<feature type="transmembrane region" description="Helical" evidence="1">
    <location>
        <begin position="98"/>
        <end position="117"/>
    </location>
</feature>
<dbReference type="EMBL" id="SCFR01000017">
    <property type="protein sequence ID" value="TFF65693.1"/>
    <property type="molecule type" value="Genomic_DNA"/>
</dbReference>
<dbReference type="InterPro" id="IPR001872">
    <property type="entry name" value="Peptidase_A8"/>
</dbReference>
<dbReference type="Proteomes" id="UP000297454">
    <property type="component" value="Unassembled WGS sequence"/>
</dbReference>
<evidence type="ECO:0000313" key="2">
    <source>
        <dbReference type="EMBL" id="TFF65693.1"/>
    </source>
</evidence>